<sequence>MKKSIAFLYWISAITAIISAGAGIIFSFGSRSQIVTNIYGQTVTLLGSGVYANDSIMRAGAVIGTDIVVVIVACILIVTMVFFKKKPYLSLVQTGLLAIILYATTCLLLGTTFNRLFLFYILQFSCTFFAFVLSLNKIISKRSFVDQVYEQRNTALAIFMIISGCSVLQWLAYILPVMVFGTPMEIIDVYSTEPTFVLDLGIILPTMIYCGIMLFKRKPIAYQLTPIMLILLTGVAAFVISQTFVQSSLGIVLRIEQLIGLVILFVVLGGLALLFNIRLLKQVKC</sequence>
<reference evidence="2 3" key="1">
    <citation type="submission" date="2019-05" db="EMBL/GenBank/DDBJ databases">
        <title>Culicoidintestinum kansasii gen. nov., sp. nov. from the gastrointestinal tract of the biting midge, Culicoides sonorensis.</title>
        <authorList>
            <person name="Neupane S."/>
            <person name="Ghosh A."/>
            <person name="Gunther S."/>
            <person name="Martin K."/>
            <person name="Zurek L."/>
        </authorList>
    </citation>
    <scope>NUCLEOTIDE SEQUENCE [LARGE SCALE GENOMIC DNA]</scope>
    <source>
        <strain evidence="2 3">CS-1</strain>
    </source>
</reference>
<accession>A0A5R8QA45</accession>
<evidence type="ECO:0000256" key="1">
    <source>
        <dbReference type="SAM" id="Phobius"/>
    </source>
</evidence>
<keyword evidence="3" id="KW-1185">Reference proteome</keyword>
<feature type="transmembrane region" description="Helical" evidence="1">
    <location>
        <begin position="7"/>
        <end position="29"/>
    </location>
</feature>
<evidence type="ECO:0000313" key="2">
    <source>
        <dbReference type="EMBL" id="TLG72519.1"/>
    </source>
</evidence>
<feature type="transmembrane region" description="Helical" evidence="1">
    <location>
        <begin position="257"/>
        <end position="277"/>
    </location>
</feature>
<dbReference type="Proteomes" id="UP000306912">
    <property type="component" value="Unassembled WGS sequence"/>
</dbReference>
<keyword evidence="1" id="KW-1133">Transmembrane helix</keyword>
<feature type="transmembrane region" description="Helical" evidence="1">
    <location>
        <begin position="156"/>
        <end position="175"/>
    </location>
</feature>
<organism evidence="2 3">
    <name type="scientific">Culicoidibacter larvae</name>
    <dbReference type="NCBI Taxonomy" id="2579976"/>
    <lineage>
        <taxon>Bacteria</taxon>
        <taxon>Bacillati</taxon>
        <taxon>Bacillota</taxon>
        <taxon>Culicoidibacteria</taxon>
        <taxon>Culicoidibacterales</taxon>
        <taxon>Culicoidibacteraceae</taxon>
        <taxon>Culicoidibacter</taxon>
    </lineage>
</organism>
<keyword evidence="1" id="KW-0472">Membrane</keyword>
<dbReference type="AlphaFoldDB" id="A0A5R8QA45"/>
<dbReference type="OrthoDB" id="3260635at2"/>
<protein>
    <submittedName>
        <fullName evidence="2">Uncharacterized protein</fullName>
    </submittedName>
</protein>
<keyword evidence="1" id="KW-0812">Transmembrane</keyword>
<feature type="transmembrane region" description="Helical" evidence="1">
    <location>
        <begin position="195"/>
        <end position="215"/>
    </location>
</feature>
<proteinExistence type="predicted"/>
<feature type="transmembrane region" description="Helical" evidence="1">
    <location>
        <begin position="90"/>
        <end position="110"/>
    </location>
</feature>
<comment type="caution">
    <text evidence="2">The sequence shown here is derived from an EMBL/GenBank/DDBJ whole genome shotgun (WGS) entry which is preliminary data.</text>
</comment>
<feature type="transmembrane region" description="Helical" evidence="1">
    <location>
        <begin position="227"/>
        <end position="245"/>
    </location>
</feature>
<feature type="transmembrane region" description="Helical" evidence="1">
    <location>
        <begin position="116"/>
        <end position="135"/>
    </location>
</feature>
<feature type="transmembrane region" description="Helical" evidence="1">
    <location>
        <begin position="61"/>
        <end position="83"/>
    </location>
</feature>
<dbReference type="EMBL" id="VBWP01000008">
    <property type="protein sequence ID" value="TLG72519.1"/>
    <property type="molecule type" value="Genomic_DNA"/>
</dbReference>
<gene>
    <name evidence="2" type="ORF">FEZ08_09020</name>
</gene>
<dbReference type="RefSeq" id="WP_138191559.1">
    <property type="nucleotide sequence ID" value="NZ_VBWP01000008.1"/>
</dbReference>
<name>A0A5R8QA45_9FIRM</name>
<evidence type="ECO:0000313" key="3">
    <source>
        <dbReference type="Proteomes" id="UP000306912"/>
    </source>
</evidence>
<dbReference type="InParanoid" id="A0A5R8QA45"/>